<reference evidence="1" key="1">
    <citation type="submission" date="2021-04" db="EMBL/GenBank/DDBJ databases">
        <title>Genome based classification of Actinospica acidithermotolerans sp. nov., an actinobacterium isolated from an Indonesian hot spring.</title>
        <authorList>
            <person name="Kusuma A.B."/>
            <person name="Putra K.E."/>
            <person name="Nafisah S."/>
            <person name="Loh J."/>
            <person name="Nouioui I."/>
            <person name="Goodfellow M."/>
        </authorList>
    </citation>
    <scope>NUCLEOTIDE SEQUENCE</scope>
    <source>
        <strain evidence="1">MGRD01-02</strain>
    </source>
</reference>
<gene>
    <name evidence="1" type="ORF">KDK95_34565</name>
</gene>
<organism evidence="1 2">
    <name type="scientific">Actinospica acidithermotolerans</name>
    <dbReference type="NCBI Taxonomy" id="2828514"/>
    <lineage>
        <taxon>Bacteria</taxon>
        <taxon>Bacillati</taxon>
        <taxon>Actinomycetota</taxon>
        <taxon>Actinomycetes</taxon>
        <taxon>Catenulisporales</taxon>
        <taxon>Actinospicaceae</taxon>
        <taxon>Actinospica</taxon>
    </lineage>
</organism>
<dbReference type="RefSeq" id="WP_212522576.1">
    <property type="nucleotide sequence ID" value="NZ_JAGSOH010000266.1"/>
</dbReference>
<evidence type="ECO:0000313" key="2">
    <source>
        <dbReference type="Proteomes" id="UP000676325"/>
    </source>
</evidence>
<accession>A0A941EPN2</accession>
<protein>
    <submittedName>
        <fullName evidence="1">Uncharacterized protein</fullName>
    </submittedName>
</protein>
<dbReference type="AlphaFoldDB" id="A0A941EPN2"/>
<name>A0A941EPN2_9ACTN</name>
<dbReference type="Proteomes" id="UP000676325">
    <property type="component" value="Unassembled WGS sequence"/>
</dbReference>
<dbReference type="EMBL" id="JAGSOH010000266">
    <property type="protein sequence ID" value="MBR7831469.1"/>
    <property type="molecule type" value="Genomic_DNA"/>
</dbReference>
<comment type="caution">
    <text evidence="1">The sequence shown here is derived from an EMBL/GenBank/DDBJ whole genome shotgun (WGS) entry which is preliminary data.</text>
</comment>
<sequence>PAPDPLAHELCAAYRDPARVQPVPAGPSFDLVSVGMAIGLDALDLMLRSGAPIGPVAADARARVDRVGFLLPPGTLAAERGFAWWCRRHGLRTASHGDVVALPPLIGECTRMVWLVPPGAPDTGRTDAGLLLSALRKAFNAQSRSSLCQETGP</sequence>
<evidence type="ECO:0000313" key="1">
    <source>
        <dbReference type="EMBL" id="MBR7831469.1"/>
    </source>
</evidence>
<feature type="non-terminal residue" evidence="1">
    <location>
        <position position="1"/>
    </location>
</feature>
<keyword evidence="2" id="KW-1185">Reference proteome</keyword>
<proteinExistence type="predicted"/>